<keyword evidence="3" id="KW-1185">Reference proteome</keyword>
<dbReference type="RefSeq" id="WP_346756822.1">
    <property type="nucleotide sequence ID" value="NZ_JAUJEB010000001.1"/>
</dbReference>
<evidence type="ECO:0000313" key="2">
    <source>
        <dbReference type="EMBL" id="MDN5211489.1"/>
    </source>
</evidence>
<comment type="caution">
    <text evidence="2">The sequence shown here is derived from an EMBL/GenBank/DDBJ whole genome shotgun (WGS) entry which is preliminary data.</text>
</comment>
<name>A0ABT8L168_9BACT</name>
<reference evidence="2" key="1">
    <citation type="submission" date="2023-06" db="EMBL/GenBank/DDBJ databases">
        <title>Genomic of Agaribacillus aureum.</title>
        <authorList>
            <person name="Wang G."/>
        </authorList>
    </citation>
    <scope>NUCLEOTIDE SEQUENCE</scope>
    <source>
        <strain evidence="2">BMA12</strain>
    </source>
</reference>
<accession>A0ABT8L168</accession>
<evidence type="ECO:0000259" key="1">
    <source>
        <dbReference type="Pfam" id="PF14300"/>
    </source>
</evidence>
<proteinExistence type="predicted"/>
<dbReference type="Gene3D" id="1.20.1420.60">
    <property type="match status" value="1"/>
</dbReference>
<dbReference type="Proteomes" id="UP001172083">
    <property type="component" value="Unassembled WGS sequence"/>
</dbReference>
<dbReference type="EMBL" id="JAUJEB010000001">
    <property type="protein sequence ID" value="MDN5211489.1"/>
    <property type="molecule type" value="Genomic_DNA"/>
</dbReference>
<organism evidence="2 3">
    <name type="scientific">Agaribacillus aureus</name>
    <dbReference type="NCBI Taxonomy" id="3051825"/>
    <lineage>
        <taxon>Bacteria</taxon>
        <taxon>Pseudomonadati</taxon>
        <taxon>Bacteroidota</taxon>
        <taxon>Cytophagia</taxon>
        <taxon>Cytophagales</taxon>
        <taxon>Splendidivirgaceae</taxon>
        <taxon>Agaribacillus</taxon>
    </lineage>
</organism>
<gene>
    <name evidence="2" type="ORF">QQ020_05490</name>
</gene>
<dbReference type="InterPro" id="IPR025402">
    <property type="entry name" value="DMP19_C"/>
</dbReference>
<feature type="domain" description="DNA mimic protein DMP19 C-terminal" evidence="1">
    <location>
        <begin position="47"/>
        <end position="160"/>
    </location>
</feature>
<evidence type="ECO:0000313" key="3">
    <source>
        <dbReference type="Proteomes" id="UP001172083"/>
    </source>
</evidence>
<dbReference type="Pfam" id="PF14300">
    <property type="entry name" value="DMP19"/>
    <property type="match status" value="1"/>
</dbReference>
<protein>
    <submittedName>
        <fullName evidence="2">DMP19 family protein</fullName>
    </submittedName>
</protein>
<sequence>MGLFKKNKQDSKFNLDKVLKMGDETSIIIAIDDYLNEKSDYCEDIKKLNKSQQTFIIIENLEREINNGGFNQFYFNSSGDFSQETVDALIEIGANKTADIVKKANSQFPDNEVPKDRDKRQDILEQIEDKADEIWETCDNDFYKYEDNIAGQLIEFVKANKTDFER</sequence>